<keyword evidence="10" id="KW-1185">Reference proteome</keyword>
<dbReference type="Gene3D" id="2.60.120.560">
    <property type="entry name" value="Exo-inulinase, domain 1"/>
    <property type="match status" value="1"/>
</dbReference>
<evidence type="ECO:0000259" key="8">
    <source>
        <dbReference type="Pfam" id="PF17801"/>
    </source>
</evidence>
<comment type="caution">
    <text evidence="9">The sequence shown here is derived from an EMBL/GenBank/DDBJ whole genome shotgun (WGS) entry which is preliminary data.</text>
</comment>
<dbReference type="Pfam" id="PF10633">
    <property type="entry name" value="NPCBM_assoc"/>
    <property type="match status" value="1"/>
</dbReference>
<keyword evidence="2" id="KW-0732">Signal</keyword>
<evidence type="ECO:0000256" key="5">
    <source>
        <dbReference type="SAM" id="MobiDB-lite"/>
    </source>
</evidence>
<dbReference type="Gene3D" id="2.60.40.1180">
    <property type="entry name" value="Golgi alpha-mannosidase II"/>
    <property type="match status" value="1"/>
</dbReference>
<dbReference type="PANTHER" id="PTHR11452">
    <property type="entry name" value="ALPHA-GALACTOSIDASE/ALPHA-N-ACETYLGALACTOSAMINIDASE"/>
    <property type="match status" value="1"/>
</dbReference>
<evidence type="ECO:0000256" key="3">
    <source>
        <dbReference type="ARBA" id="ARBA00022801"/>
    </source>
</evidence>
<comment type="similarity">
    <text evidence="1">Belongs to the glycosyl hydrolase 27 family.</text>
</comment>
<dbReference type="EMBL" id="WHOB01000027">
    <property type="protein sequence ID" value="NOU79452.1"/>
    <property type="molecule type" value="Genomic_DNA"/>
</dbReference>
<feature type="domain" description="Alpha-galactosidase NEW3" evidence="7">
    <location>
        <begin position="539"/>
        <end position="616"/>
    </location>
</feature>
<sequence length="1336" mass="143350">MVKMRNQRKKALGSTAIVKSVARRLFVMVIILSLTGGLTSFSGITRVEASPITPAAPIVDAPIMGWNSFDSFYDSTDLNEVNVKAIADYMAAYMKDSGYVYLNLDGGWWNNQGGSGVVLVDEYGRPVPGAVRFPSANADADGDGKKDGLKPLADYIHSKGLKLGIYATRGIPRAANNSAVKIEPAAIAATASVTGQQLTQLTGAQITNINDICAWSNDNYGLNWESYPNEALAYYVSLFQLWEDWGIDLIKIDDLNDSSNAKYTAYPNGTPPYRQADIEGYAKAREIAGSDIVINGSPGRGLTGERVENILSQLDTMRASADVWDTWADVNKLFSPAKDYAQYTYAQPGKYMDLDMLPFGTLKDKTNNPYRSSKLTKDEAATSMTLHLIARSPIIMGGVLYKLDMSNEMDQFTFDLLTNKEAIAVNQEGTNQKSFYDAGNITKWVSDAADGSKYVALFNRNGSAANISFDFADPELGLAPADTYNVRDLWAQDYVGSFTGSYSVNVPAHGAVLYKVIPATIAEAIPAVSIATPGASVPAGESTTITTTLTNSGIKNVSNVTVNLEVPGGWSAVPAAGNSSTIASLAVAQSKTIQWQIHVPENAAVTDNIVTTKVQFADGGTSYNKQISTPFTVIPKVIPVGFLEDFSNGKTSWKDAGAGTWTVADESGNKVLKQTASTAGTSTTRNEYRTSVTGRTWIDAIYEADVRYDGVSRSNDLSNWSTLMFKKAAQDNSFRQDTYYLYWRINGQLTLAKGAAGTILGTYQAPALSTATTASSWHHLKVANIGNRIQVYIDNNSTPVIDVADSSSPLTIGYAGLGASSSAWSFDNFSVRVEGDLVQPSGTYDLNSQKADEPDNVIEIPVVLFNKTVWNTYLIDSEGKQTELGLNDGDDYQVLDSNYVKTYRLTRDLLSRLEKGTYTFRMVLSDAGIVDYTLTIMDTTSRAPVTNTAGSAATTYDGNTIDLAEASGLFDIDSNAGERTYSIETGRGETGEGFIAADHKTLTVTKPGTFKIGLVTAKTATHEAGEQVHAILTVDKGNAFTLTYKINIAATETNERTLDVSTLNGIPASVTNVTYALGAYTDSEGILNGNPSLSGTALTYQGTAKLSGTATQLILLKSDTYADSTITITFTATPADNTNPNPATGAPGTPVLSDNNGQDTGLRDGDYTVTMNLWWGNNGTRFKLYEDGNLIKEVPLADQSPSAQAVRIDITGKKNGPYVYTGELINSLGTTKSSPLTVAVMDASPGQAVLSSDNWDGDGNYNVSMNLWWGTNATEYALYENGILVDTQTLEARSPGAQSAVTVISGKAPGIYEYGAVLRNPVGETRSLKMTVTVLK</sequence>
<feature type="domain" description="Chitinase A N-terminal" evidence="6">
    <location>
        <begin position="1167"/>
        <end position="1243"/>
    </location>
</feature>
<evidence type="ECO:0000313" key="10">
    <source>
        <dbReference type="Proteomes" id="UP000596857"/>
    </source>
</evidence>
<evidence type="ECO:0000256" key="2">
    <source>
        <dbReference type="ARBA" id="ARBA00022729"/>
    </source>
</evidence>
<dbReference type="PANTHER" id="PTHR11452:SF42">
    <property type="entry name" value="ALPHA-GALACTOSIDASE"/>
    <property type="match status" value="1"/>
</dbReference>
<proteinExistence type="inferred from homology"/>
<dbReference type="InterPro" id="IPR013785">
    <property type="entry name" value="Aldolase_TIM"/>
</dbReference>
<accession>A0ABX1YEN3</accession>
<feature type="compositionally biased region" description="Polar residues" evidence="5">
    <location>
        <begin position="1133"/>
        <end position="1142"/>
    </location>
</feature>
<evidence type="ECO:0000259" key="7">
    <source>
        <dbReference type="Pfam" id="PF10633"/>
    </source>
</evidence>
<dbReference type="InterPro" id="IPR041233">
    <property type="entry name" value="Melibiase_C"/>
</dbReference>
<dbReference type="InterPro" id="IPR014756">
    <property type="entry name" value="Ig_E-set"/>
</dbReference>
<dbReference type="InterPro" id="IPR018905">
    <property type="entry name" value="A-galactase_NEW3"/>
</dbReference>
<dbReference type="InterPro" id="IPR013780">
    <property type="entry name" value="Glyco_hydro_b"/>
</dbReference>
<gene>
    <name evidence="9" type="ORF">GC101_11245</name>
</gene>
<name>A0ABX1YEN3_9BACL</name>
<organism evidence="9 10">
    <name type="scientific">Paenibacillus phytohabitans</name>
    <dbReference type="NCBI Taxonomy" id="2654978"/>
    <lineage>
        <taxon>Bacteria</taxon>
        <taxon>Bacillati</taxon>
        <taxon>Bacillota</taxon>
        <taxon>Bacilli</taxon>
        <taxon>Bacillales</taxon>
        <taxon>Paenibacillaceae</taxon>
        <taxon>Paenibacillus</taxon>
    </lineage>
</organism>
<dbReference type="Pfam" id="PF17801">
    <property type="entry name" value="Melibiase_C"/>
    <property type="match status" value="1"/>
</dbReference>
<evidence type="ECO:0000256" key="1">
    <source>
        <dbReference type="ARBA" id="ARBA00009743"/>
    </source>
</evidence>
<dbReference type="InterPro" id="IPR017853">
    <property type="entry name" value="GH"/>
</dbReference>
<keyword evidence="3" id="KW-0378">Hydrolase</keyword>
<evidence type="ECO:0000256" key="4">
    <source>
        <dbReference type="ARBA" id="ARBA00023295"/>
    </source>
</evidence>
<dbReference type="SUPFAM" id="SSF51011">
    <property type="entry name" value="Glycosyl hydrolase domain"/>
    <property type="match status" value="1"/>
</dbReference>
<evidence type="ECO:0000259" key="6">
    <source>
        <dbReference type="Pfam" id="PF08329"/>
    </source>
</evidence>
<dbReference type="Proteomes" id="UP000596857">
    <property type="component" value="Unassembled WGS sequence"/>
</dbReference>
<keyword evidence="4" id="KW-0326">Glycosidase</keyword>
<dbReference type="CDD" id="cd14792">
    <property type="entry name" value="GH27"/>
    <property type="match status" value="1"/>
</dbReference>
<dbReference type="SUPFAM" id="SSF81296">
    <property type="entry name" value="E set domains"/>
    <property type="match status" value="2"/>
</dbReference>
<feature type="region of interest" description="Disordered" evidence="5">
    <location>
        <begin position="1133"/>
        <end position="1156"/>
    </location>
</feature>
<dbReference type="InterPro" id="IPR013540">
    <property type="entry name" value="ChitinaseA_N"/>
</dbReference>
<evidence type="ECO:0000313" key="9">
    <source>
        <dbReference type="EMBL" id="NOU79452.1"/>
    </source>
</evidence>
<dbReference type="Pfam" id="PF08329">
    <property type="entry name" value="ChitinaseA_N"/>
    <property type="match status" value="1"/>
</dbReference>
<feature type="domain" description="Alpha galactosidase C-terminal" evidence="8">
    <location>
        <begin position="441"/>
        <end position="516"/>
    </location>
</feature>
<dbReference type="InterPro" id="IPR013783">
    <property type="entry name" value="Ig-like_fold"/>
</dbReference>
<reference evidence="9 10" key="1">
    <citation type="submission" date="2019-10" db="EMBL/GenBank/DDBJ databases">
        <title>Description of Paenibacillus terricola sp. nov.</title>
        <authorList>
            <person name="Carlier A."/>
            <person name="Qi S."/>
        </authorList>
    </citation>
    <scope>NUCLEOTIDE SEQUENCE [LARGE SCALE GENOMIC DNA]</scope>
    <source>
        <strain evidence="9 10">LMG 31459</strain>
    </source>
</reference>
<dbReference type="Gene3D" id="2.60.40.10">
    <property type="entry name" value="Immunoglobulins"/>
    <property type="match status" value="2"/>
</dbReference>
<dbReference type="SUPFAM" id="SSF51445">
    <property type="entry name" value="(Trans)glycosidases"/>
    <property type="match status" value="1"/>
</dbReference>
<evidence type="ECO:0008006" key="11">
    <source>
        <dbReference type="Google" id="ProtNLM"/>
    </source>
</evidence>
<dbReference type="Pfam" id="PF16499">
    <property type="entry name" value="Melibiase_2"/>
    <property type="match status" value="2"/>
</dbReference>
<protein>
    <recommendedName>
        <fullName evidence="11">Alpha-galactosidase</fullName>
    </recommendedName>
</protein>
<dbReference type="InterPro" id="IPR002241">
    <property type="entry name" value="Glyco_hydro_27"/>
</dbReference>
<dbReference type="Gene3D" id="3.20.20.70">
    <property type="entry name" value="Aldolase class I"/>
    <property type="match status" value="1"/>
</dbReference>